<dbReference type="KEGG" id="sct:SCAT_0732"/>
<name>F8JV24_STREN</name>
<comment type="similarity">
    <text evidence="1">Belongs to the GPN-loop GTPase family.</text>
</comment>
<sequence>MVFGRAERRRAAAAEPVALKILVAGGFGVGKTTLVGAVSEIRPLRTEEALTEAGRPVDDVAGVEGKHTTTVAMDFGRITLREDLVLYLFGTPGQERFWFLWDELAQGALGAVVLADTRRLEDSFAAIDYFERRGIAFAVAVNCFDGADRYPVETVRDALDLDAHVPLLLCDARDRASVKEVLIAVVSHAMERSAARRQPAAT</sequence>
<dbReference type="InterPro" id="IPR004130">
    <property type="entry name" value="Gpn"/>
</dbReference>
<dbReference type="GO" id="GO:0016787">
    <property type="term" value="F:hydrolase activity"/>
    <property type="evidence" value="ECO:0007669"/>
    <property type="project" value="UniProtKB-KW"/>
</dbReference>
<dbReference type="PATRIC" id="fig|1003195.11.peg.2332"/>
<accession>G8WW13</accession>
<accession>F8JV24</accession>
<evidence type="ECO:0000256" key="3">
    <source>
        <dbReference type="ARBA" id="ARBA00022801"/>
    </source>
</evidence>
<evidence type="ECO:0000313" key="5">
    <source>
        <dbReference type="EMBL" id="AEW93106.1"/>
    </source>
</evidence>
<dbReference type="EMBL" id="CP003219">
    <property type="protein sequence ID" value="AEW93106.1"/>
    <property type="molecule type" value="Genomic_DNA"/>
</dbReference>
<evidence type="ECO:0000313" key="6">
    <source>
        <dbReference type="Proteomes" id="UP000007842"/>
    </source>
</evidence>
<reference evidence="6" key="1">
    <citation type="submission" date="2011-12" db="EMBL/GenBank/DDBJ databases">
        <title>Complete genome sequence of Streptomyces cattleya strain DSM 46488.</title>
        <authorList>
            <person name="Ou H.-Y."/>
            <person name="Li P."/>
            <person name="Zhao C."/>
            <person name="O'Hagan D."/>
            <person name="Deng Z."/>
        </authorList>
    </citation>
    <scope>NUCLEOTIDE SEQUENCE [LARGE SCALE GENOMIC DNA]</scope>
    <source>
        <strain evidence="6">ATCC 35852 / DSM 46488 / JCM 4925 / NBRC 14057 / NRRL 8057</strain>
    </source>
</reference>
<keyword evidence="3" id="KW-0378">Hydrolase</keyword>
<evidence type="ECO:0000256" key="4">
    <source>
        <dbReference type="ARBA" id="ARBA00023134"/>
    </source>
</evidence>
<organism evidence="5 6">
    <name type="scientific">Streptantibioticus cattleyicolor (strain ATCC 35852 / DSM 46488 / JCM 4925 / NBRC 14057 / NRRL 8057)</name>
    <name type="common">Streptomyces cattleya</name>
    <dbReference type="NCBI Taxonomy" id="1003195"/>
    <lineage>
        <taxon>Bacteria</taxon>
        <taxon>Bacillati</taxon>
        <taxon>Actinomycetota</taxon>
        <taxon>Actinomycetes</taxon>
        <taxon>Kitasatosporales</taxon>
        <taxon>Streptomycetaceae</taxon>
        <taxon>Streptantibioticus</taxon>
    </lineage>
</organism>
<evidence type="ECO:0000256" key="1">
    <source>
        <dbReference type="ARBA" id="ARBA00005290"/>
    </source>
</evidence>
<dbReference type="eggNOG" id="COG2229">
    <property type="taxonomic scope" value="Bacteria"/>
</dbReference>
<dbReference type="CDD" id="cd00882">
    <property type="entry name" value="Ras_like_GTPase"/>
    <property type="match status" value="1"/>
</dbReference>
<dbReference type="STRING" id="1003195.SCATT_07350"/>
<dbReference type="GO" id="GO:0005525">
    <property type="term" value="F:GTP binding"/>
    <property type="evidence" value="ECO:0007669"/>
    <property type="project" value="UniProtKB-KW"/>
</dbReference>
<dbReference type="SUPFAM" id="SSF52540">
    <property type="entry name" value="P-loop containing nucleoside triphosphate hydrolases"/>
    <property type="match status" value="1"/>
</dbReference>
<keyword evidence="4" id="KW-0342">GTP-binding</keyword>
<evidence type="ECO:0000256" key="2">
    <source>
        <dbReference type="ARBA" id="ARBA00022741"/>
    </source>
</evidence>
<gene>
    <name evidence="5" type="ordered locus">SCATT_07350</name>
</gene>
<dbReference type="PANTHER" id="PTHR42708:SF1">
    <property type="entry name" value="GLIDING MOTILITY PROTEIN MGLA"/>
    <property type="match status" value="1"/>
</dbReference>
<dbReference type="OrthoDB" id="4319884at2"/>
<keyword evidence="6" id="KW-1185">Reference proteome</keyword>
<dbReference type="Gene3D" id="3.40.50.300">
    <property type="entry name" value="P-loop containing nucleotide triphosphate hydrolases"/>
    <property type="match status" value="1"/>
</dbReference>
<dbReference type="AlphaFoldDB" id="F8JV24"/>
<dbReference type="RefSeq" id="WP_014141502.1">
    <property type="nucleotide sequence ID" value="NC_016111.1"/>
</dbReference>
<dbReference type="PANTHER" id="PTHR42708">
    <property type="entry name" value="ATP/GTP-BINDING PROTEIN-RELATED"/>
    <property type="match status" value="1"/>
</dbReference>
<proteinExistence type="inferred from homology"/>
<protein>
    <submittedName>
        <fullName evidence="5">Putative ATP/GTP-binding protein</fullName>
    </submittedName>
</protein>
<dbReference type="Proteomes" id="UP000007842">
    <property type="component" value="Chromosome"/>
</dbReference>
<dbReference type="InterPro" id="IPR027417">
    <property type="entry name" value="P-loop_NTPase"/>
</dbReference>
<dbReference type="InterPro" id="IPR052705">
    <property type="entry name" value="Gliding_Motility_GTPase"/>
</dbReference>
<dbReference type="KEGG" id="scy:SCATT_07350"/>
<keyword evidence="2" id="KW-0547">Nucleotide-binding</keyword>
<dbReference type="PRINTS" id="PR00449">
    <property type="entry name" value="RASTRNSFRMNG"/>
</dbReference>
<dbReference type="HOGENOM" id="CLU_077970_1_0_11"/>
<dbReference type="Pfam" id="PF03029">
    <property type="entry name" value="ATP_bind_1"/>
    <property type="match status" value="1"/>
</dbReference>